<protein>
    <recommendedName>
        <fullName evidence="7">KOW domain-containing protein</fullName>
    </recommendedName>
</protein>
<dbReference type="Pfam" id="PF01245">
    <property type="entry name" value="Ribosomal_L19"/>
    <property type="match status" value="1"/>
</dbReference>
<reference evidence="5 6" key="1">
    <citation type="submission" date="2018-08" db="EMBL/GenBank/DDBJ databases">
        <title>Genome and evolution of the arbuscular mycorrhizal fungus Diversispora epigaea (formerly Glomus versiforme) and its bacterial endosymbionts.</title>
        <authorList>
            <person name="Sun X."/>
            <person name="Fei Z."/>
            <person name="Harrison M."/>
        </authorList>
    </citation>
    <scope>NUCLEOTIDE SEQUENCE [LARGE SCALE GENOMIC DNA]</scope>
    <source>
        <strain evidence="5 6">IT104</strain>
    </source>
</reference>
<dbReference type="GO" id="GO:0003735">
    <property type="term" value="F:structural constituent of ribosome"/>
    <property type="evidence" value="ECO:0007669"/>
    <property type="project" value="InterPro"/>
</dbReference>
<organism evidence="5 6">
    <name type="scientific">Diversispora epigaea</name>
    <dbReference type="NCBI Taxonomy" id="1348612"/>
    <lineage>
        <taxon>Eukaryota</taxon>
        <taxon>Fungi</taxon>
        <taxon>Fungi incertae sedis</taxon>
        <taxon>Mucoromycota</taxon>
        <taxon>Glomeromycotina</taxon>
        <taxon>Glomeromycetes</taxon>
        <taxon>Diversisporales</taxon>
        <taxon>Diversisporaceae</taxon>
        <taxon>Diversispora</taxon>
    </lineage>
</organism>
<dbReference type="SUPFAM" id="SSF50104">
    <property type="entry name" value="Translation proteins SH3-like domain"/>
    <property type="match status" value="1"/>
</dbReference>
<evidence type="ECO:0000313" key="5">
    <source>
        <dbReference type="EMBL" id="RHZ79595.1"/>
    </source>
</evidence>
<proteinExistence type="inferred from homology"/>
<keyword evidence="6" id="KW-1185">Reference proteome</keyword>
<comment type="caution">
    <text evidence="5">The sequence shown here is derived from an EMBL/GenBank/DDBJ whole genome shotgun (WGS) entry which is preliminary data.</text>
</comment>
<dbReference type="EMBL" id="PQFF01000135">
    <property type="protein sequence ID" value="RHZ79595.1"/>
    <property type="molecule type" value="Genomic_DNA"/>
</dbReference>
<keyword evidence="3" id="KW-0687">Ribonucleoprotein</keyword>
<dbReference type="GO" id="GO:0006412">
    <property type="term" value="P:translation"/>
    <property type="evidence" value="ECO:0007669"/>
    <property type="project" value="InterPro"/>
</dbReference>
<evidence type="ECO:0008006" key="7">
    <source>
        <dbReference type="Google" id="ProtNLM"/>
    </source>
</evidence>
<dbReference type="Gene3D" id="2.30.30.790">
    <property type="match status" value="1"/>
</dbReference>
<evidence type="ECO:0000256" key="1">
    <source>
        <dbReference type="ARBA" id="ARBA00005781"/>
    </source>
</evidence>
<evidence type="ECO:0000256" key="3">
    <source>
        <dbReference type="ARBA" id="ARBA00023274"/>
    </source>
</evidence>
<dbReference type="STRING" id="1348612.A0A397IUB0"/>
<name>A0A397IUB0_9GLOM</name>
<evidence type="ECO:0000256" key="2">
    <source>
        <dbReference type="ARBA" id="ARBA00022980"/>
    </source>
</evidence>
<sequence>MRLMFRNNFIKFSTTSFSSCTLLVVRNFKTDAKAVSKYEPPSSILVPEKQFQKPSLVGKNLMRLLTEEEIKRRPLKREKLFRKNKEGVRAGDVLLVESYTHMGSESTSTFAGVCIAVRRQGVDTNFTLRNIIMKVGVEIRYSLYSPMIKDIKILQKGEGFRRAKLYYLREQPEKAFQIGGLLKKESARRMEEKKEKEKEKEKATAKPTTNRR</sequence>
<feature type="region of interest" description="Disordered" evidence="4">
    <location>
        <begin position="187"/>
        <end position="212"/>
    </location>
</feature>
<dbReference type="InterPro" id="IPR038657">
    <property type="entry name" value="Ribosomal_bL19_sf"/>
</dbReference>
<accession>A0A397IUB0</accession>
<dbReference type="PRINTS" id="PR00061">
    <property type="entry name" value="RIBOSOMALL19"/>
</dbReference>
<evidence type="ECO:0000256" key="4">
    <source>
        <dbReference type="SAM" id="MobiDB-lite"/>
    </source>
</evidence>
<dbReference type="AlphaFoldDB" id="A0A397IUB0"/>
<gene>
    <name evidence="5" type="ORF">Glove_144g69</name>
</gene>
<comment type="similarity">
    <text evidence="1">Belongs to the bacterial ribosomal protein bL19 family.</text>
</comment>
<keyword evidence="2" id="KW-0689">Ribosomal protein</keyword>
<dbReference type="PANTHER" id="PTHR15680:SF9">
    <property type="entry name" value="LARGE RIBOSOMAL SUBUNIT PROTEIN BL19M"/>
    <property type="match status" value="1"/>
</dbReference>
<feature type="compositionally biased region" description="Basic and acidic residues" evidence="4">
    <location>
        <begin position="187"/>
        <end position="204"/>
    </location>
</feature>
<dbReference type="Proteomes" id="UP000266861">
    <property type="component" value="Unassembled WGS sequence"/>
</dbReference>
<dbReference type="OrthoDB" id="432645at2759"/>
<dbReference type="GO" id="GO:0005762">
    <property type="term" value="C:mitochondrial large ribosomal subunit"/>
    <property type="evidence" value="ECO:0007669"/>
    <property type="project" value="TreeGrafter"/>
</dbReference>
<dbReference type="InterPro" id="IPR008991">
    <property type="entry name" value="Translation_prot_SH3-like_sf"/>
</dbReference>
<evidence type="ECO:0000313" key="6">
    <source>
        <dbReference type="Proteomes" id="UP000266861"/>
    </source>
</evidence>
<dbReference type="InterPro" id="IPR001857">
    <property type="entry name" value="Ribosomal_bL19"/>
</dbReference>
<dbReference type="PANTHER" id="PTHR15680">
    <property type="entry name" value="RIBOSOMAL PROTEIN L19"/>
    <property type="match status" value="1"/>
</dbReference>